<evidence type="ECO:0000256" key="4">
    <source>
        <dbReference type="ARBA" id="ARBA00022694"/>
    </source>
</evidence>
<keyword evidence="11" id="KW-1185">Reference proteome</keyword>
<dbReference type="NCBIfam" id="TIGR02433">
    <property type="entry name" value="lysidine_TilS_C"/>
    <property type="match status" value="1"/>
</dbReference>
<dbReference type="PANTHER" id="PTHR43033:SF1">
    <property type="entry name" value="TRNA(ILE)-LYSIDINE SYNTHASE-RELATED"/>
    <property type="match status" value="1"/>
</dbReference>
<dbReference type="InterPro" id="IPR015262">
    <property type="entry name" value="tRNA_Ile_lys_synt_subst-bd"/>
</dbReference>
<name>A0ABU6K3I9_9RHOO</name>
<reference evidence="10 11" key="1">
    <citation type="submission" date="2024-01" db="EMBL/GenBank/DDBJ databases">
        <title>Uliginosibacterium soil sp. nov.</title>
        <authorList>
            <person name="Lv Y."/>
        </authorList>
    </citation>
    <scope>NUCLEOTIDE SEQUENCE [LARGE SCALE GENOMIC DNA]</scope>
    <source>
        <strain evidence="10 11">H3</strain>
    </source>
</reference>
<dbReference type="EMBL" id="JAYXHS010000002">
    <property type="protein sequence ID" value="MEC5386260.1"/>
    <property type="molecule type" value="Genomic_DNA"/>
</dbReference>
<dbReference type="CDD" id="cd01992">
    <property type="entry name" value="TilS_N"/>
    <property type="match status" value="1"/>
</dbReference>
<organism evidence="10 11">
    <name type="scientific">Uliginosibacterium silvisoli</name>
    <dbReference type="NCBI Taxonomy" id="3114758"/>
    <lineage>
        <taxon>Bacteria</taxon>
        <taxon>Pseudomonadati</taxon>
        <taxon>Pseudomonadota</taxon>
        <taxon>Betaproteobacteria</taxon>
        <taxon>Rhodocyclales</taxon>
        <taxon>Zoogloeaceae</taxon>
        <taxon>Uliginosibacterium</taxon>
    </lineage>
</organism>
<dbReference type="NCBIfam" id="TIGR02432">
    <property type="entry name" value="lysidine_TilS_N"/>
    <property type="match status" value="1"/>
</dbReference>
<evidence type="ECO:0000256" key="7">
    <source>
        <dbReference type="ARBA" id="ARBA00048539"/>
    </source>
</evidence>
<dbReference type="Pfam" id="PF09179">
    <property type="entry name" value="TilS"/>
    <property type="match status" value="1"/>
</dbReference>
<evidence type="ECO:0000313" key="10">
    <source>
        <dbReference type="EMBL" id="MEC5386260.1"/>
    </source>
</evidence>
<evidence type="ECO:0000256" key="1">
    <source>
        <dbReference type="ARBA" id="ARBA00004496"/>
    </source>
</evidence>
<feature type="binding site" evidence="8">
    <location>
        <begin position="4"/>
        <end position="9"/>
    </location>
    <ligand>
        <name>ATP</name>
        <dbReference type="ChEBI" id="CHEBI:30616"/>
    </ligand>
</feature>
<evidence type="ECO:0000256" key="2">
    <source>
        <dbReference type="ARBA" id="ARBA00022490"/>
    </source>
</evidence>
<dbReference type="HAMAP" id="MF_01161">
    <property type="entry name" value="tRNA_Ile_lys_synt"/>
    <property type="match status" value="1"/>
</dbReference>
<dbReference type="EC" id="6.3.4.19" evidence="8"/>
<keyword evidence="5 8" id="KW-0547">Nucleotide-binding</keyword>
<dbReference type="Proteomes" id="UP001331561">
    <property type="component" value="Unassembled WGS sequence"/>
</dbReference>
<dbReference type="InterPro" id="IPR011063">
    <property type="entry name" value="TilS/TtcA_N"/>
</dbReference>
<dbReference type="RefSeq" id="WP_327599232.1">
    <property type="nucleotide sequence ID" value="NZ_JAYXHS010000002.1"/>
</dbReference>
<evidence type="ECO:0000256" key="8">
    <source>
        <dbReference type="HAMAP-Rule" id="MF_01161"/>
    </source>
</evidence>
<dbReference type="InterPro" id="IPR012796">
    <property type="entry name" value="Lysidine-tRNA-synth_C"/>
</dbReference>
<dbReference type="Pfam" id="PF01171">
    <property type="entry name" value="ATP_bind_3"/>
    <property type="match status" value="1"/>
</dbReference>
<comment type="caution">
    <text evidence="10">The sequence shown here is derived from an EMBL/GenBank/DDBJ whole genome shotgun (WGS) entry which is preliminary data.</text>
</comment>
<dbReference type="SUPFAM" id="SSF82829">
    <property type="entry name" value="MesJ substrate recognition domain-like"/>
    <property type="match status" value="1"/>
</dbReference>
<comment type="subcellular location">
    <subcellularLocation>
        <location evidence="1 8">Cytoplasm</location>
    </subcellularLocation>
</comment>
<protein>
    <recommendedName>
        <fullName evidence="8">tRNA(Ile)-lysidine synthase</fullName>
        <ecNumber evidence="8">6.3.4.19</ecNumber>
    </recommendedName>
    <alternativeName>
        <fullName evidence="8">tRNA(Ile)-2-lysyl-cytidine synthase</fullName>
    </alternativeName>
    <alternativeName>
        <fullName evidence="8">tRNA(Ile)-lysidine synthetase</fullName>
    </alternativeName>
</protein>
<dbReference type="Gene3D" id="1.20.59.20">
    <property type="match status" value="1"/>
</dbReference>
<dbReference type="InterPro" id="IPR012094">
    <property type="entry name" value="tRNA_Ile_lys_synt"/>
</dbReference>
<proteinExistence type="inferred from homology"/>
<dbReference type="InterPro" id="IPR012795">
    <property type="entry name" value="tRNA_Ile_lys_synt_N"/>
</dbReference>
<dbReference type="SMART" id="SM00977">
    <property type="entry name" value="TilS_C"/>
    <property type="match status" value="1"/>
</dbReference>
<dbReference type="Gene3D" id="3.40.50.620">
    <property type="entry name" value="HUPs"/>
    <property type="match status" value="1"/>
</dbReference>
<dbReference type="PANTHER" id="PTHR43033">
    <property type="entry name" value="TRNA(ILE)-LYSIDINE SYNTHASE-RELATED"/>
    <property type="match status" value="1"/>
</dbReference>
<dbReference type="GO" id="GO:0032267">
    <property type="term" value="F:tRNA(Ile)-lysidine synthase activity"/>
    <property type="evidence" value="ECO:0007669"/>
    <property type="project" value="UniProtKB-EC"/>
</dbReference>
<evidence type="ECO:0000256" key="3">
    <source>
        <dbReference type="ARBA" id="ARBA00022598"/>
    </source>
</evidence>
<dbReference type="SUPFAM" id="SSF56037">
    <property type="entry name" value="PheT/TilS domain"/>
    <property type="match status" value="1"/>
</dbReference>
<comment type="domain">
    <text evidence="8">The N-terminal region contains the highly conserved SGGXDS motif, predicted to be a P-loop motif involved in ATP binding.</text>
</comment>
<dbReference type="InterPro" id="IPR014729">
    <property type="entry name" value="Rossmann-like_a/b/a_fold"/>
</dbReference>
<feature type="domain" description="Lysidine-tRNA(Ile) synthetase C-terminal" evidence="9">
    <location>
        <begin position="330"/>
        <end position="403"/>
    </location>
</feature>
<comment type="catalytic activity">
    <reaction evidence="7 8">
        <text>cytidine(34) in tRNA(Ile2) + L-lysine + ATP = lysidine(34) in tRNA(Ile2) + AMP + diphosphate + H(+)</text>
        <dbReference type="Rhea" id="RHEA:43744"/>
        <dbReference type="Rhea" id="RHEA-COMP:10625"/>
        <dbReference type="Rhea" id="RHEA-COMP:10670"/>
        <dbReference type="ChEBI" id="CHEBI:15378"/>
        <dbReference type="ChEBI" id="CHEBI:30616"/>
        <dbReference type="ChEBI" id="CHEBI:32551"/>
        <dbReference type="ChEBI" id="CHEBI:33019"/>
        <dbReference type="ChEBI" id="CHEBI:82748"/>
        <dbReference type="ChEBI" id="CHEBI:83665"/>
        <dbReference type="ChEBI" id="CHEBI:456215"/>
        <dbReference type="EC" id="6.3.4.19"/>
    </reaction>
</comment>
<sequence length="407" mass="45063">MALSGGLDSSVLLHLLAQLAPSLRFQLSAVHVHHGLSPNADAWAMHCERFAQSLNIPISIHRVSVERQSADGLEAAARRARHAVFAATDCDWIVLAHHRGDQAETLLHRLMRGTGVQGMAGMRECDPARRIVRPLLDVPRSGLETHASAHRLEWIEDESNRDTHFTRNFLRREVLPLWSEKQQGLEANLARAAVLFAEAADLLEALAHEDALRIAPGTAGARQRLADLDEARARNLLRHLLALAGERAPDASWLQEALRQLLTAKDGARPVLGSTALCAWREGFWLEHEVALPQAIAWRGELHLPWAGGELCFTPGVGEGALRISANALVWIKPRVGGEQIRPDASRPSRSIKQLAQEADVPPWQRDVLPCLWCDDRLIWIGGLGADTSARCRPDEEGWRIEWRVSA</sequence>
<dbReference type="SUPFAM" id="SSF52402">
    <property type="entry name" value="Adenine nucleotide alpha hydrolases-like"/>
    <property type="match status" value="1"/>
</dbReference>
<keyword evidence="6 8" id="KW-0067">ATP-binding</keyword>
<evidence type="ECO:0000256" key="5">
    <source>
        <dbReference type="ARBA" id="ARBA00022741"/>
    </source>
</evidence>
<evidence type="ECO:0000313" key="11">
    <source>
        <dbReference type="Proteomes" id="UP001331561"/>
    </source>
</evidence>
<keyword evidence="2 8" id="KW-0963">Cytoplasm</keyword>
<gene>
    <name evidence="8 10" type="primary">tilS</name>
    <name evidence="10" type="ORF">VVD49_11030</name>
</gene>
<dbReference type="Pfam" id="PF11734">
    <property type="entry name" value="TilS_C"/>
    <property type="match status" value="1"/>
</dbReference>
<comment type="function">
    <text evidence="8">Ligates lysine onto the cytidine present at position 34 of the AUA codon-specific tRNA(Ile) that contains the anticodon CAU, in an ATP-dependent manner. Cytidine is converted to lysidine, thus changing the amino acid specificity of the tRNA from methionine to isoleucine.</text>
</comment>
<keyword evidence="3 8" id="KW-0436">Ligase</keyword>
<keyword evidence="4 8" id="KW-0819">tRNA processing</keyword>
<evidence type="ECO:0000259" key="9">
    <source>
        <dbReference type="SMART" id="SM00977"/>
    </source>
</evidence>
<evidence type="ECO:0000256" key="6">
    <source>
        <dbReference type="ARBA" id="ARBA00022840"/>
    </source>
</evidence>
<comment type="similarity">
    <text evidence="8">Belongs to the tRNA(Ile)-lysidine synthase family.</text>
</comment>
<accession>A0ABU6K3I9</accession>